<feature type="signal peptide" evidence="2">
    <location>
        <begin position="1"/>
        <end position="30"/>
    </location>
</feature>
<dbReference type="Proteomes" id="UP000281028">
    <property type="component" value="Unassembled WGS sequence"/>
</dbReference>
<feature type="chain" id="PRO_5040461085" description="DUF4126 domain-containing protein" evidence="2">
    <location>
        <begin position="31"/>
        <end position="161"/>
    </location>
</feature>
<keyword evidence="1" id="KW-1133">Transmembrane helix</keyword>
<keyword evidence="1" id="KW-0812">Transmembrane</keyword>
<sequence length="161" mass="16488">MKKAILPTLLRVLGLGVVSGMRSAMGPAFASQYVNRHPSPSLKRSPLGFMQQEKVMRGLQTVAAGELVVDKVPGIGDRIAPSGLAGRAIAGGLAGATVYEAKGGQAWKGALIGAAAAVAATYAFFYLRKYARNKLDVKDSFVGGVEDAIAVGIAAGATSGR</sequence>
<dbReference type="EMBL" id="RIAR02000001">
    <property type="protein sequence ID" value="NSL90360.1"/>
    <property type="molecule type" value="Genomic_DNA"/>
</dbReference>
<keyword evidence="1" id="KW-0472">Membrane</keyword>
<evidence type="ECO:0000313" key="4">
    <source>
        <dbReference type="Proteomes" id="UP000281028"/>
    </source>
</evidence>
<evidence type="ECO:0000256" key="2">
    <source>
        <dbReference type="SAM" id="SignalP"/>
    </source>
</evidence>
<proteinExistence type="predicted"/>
<feature type="transmembrane region" description="Helical" evidence="1">
    <location>
        <begin position="106"/>
        <end position="127"/>
    </location>
</feature>
<evidence type="ECO:0008006" key="5">
    <source>
        <dbReference type="Google" id="ProtNLM"/>
    </source>
</evidence>
<organism evidence="3 4">
    <name type="scientific">Chitinophaga solisilvae</name>
    <dbReference type="NCBI Taxonomy" id="1233460"/>
    <lineage>
        <taxon>Bacteria</taxon>
        <taxon>Pseudomonadati</taxon>
        <taxon>Bacteroidota</taxon>
        <taxon>Chitinophagia</taxon>
        <taxon>Chitinophagales</taxon>
        <taxon>Chitinophagaceae</taxon>
        <taxon>Chitinophaga</taxon>
    </lineage>
</organism>
<protein>
    <recommendedName>
        <fullName evidence="5">DUF4126 domain-containing protein</fullName>
    </recommendedName>
</protein>
<gene>
    <name evidence="3" type="ORF">ECE50_026285</name>
</gene>
<dbReference type="AlphaFoldDB" id="A0A9Q5DEP7"/>
<comment type="caution">
    <text evidence="3">The sequence shown here is derived from an EMBL/GenBank/DDBJ whole genome shotgun (WGS) entry which is preliminary data.</text>
</comment>
<accession>A0A9Q5DEP7</accession>
<name>A0A9Q5DEP7_9BACT</name>
<reference evidence="3" key="1">
    <citation type="submission" date="2020-05" db="EMBL/GenBank/DDBJ databases">
        <title>Chitinophaga laudate sp. nov., isolated from a tropical peat swamp.</title>
        <authorList>
            <person name="Goh C.B.S."/>
            <person name="Lee M.S."/>
            <person name="Parimannan S."/>
            <person name="Pasbakhsh P."/>
            <person name="Yule C.M."/>
            <person name="Rajandas H."/>
            <person name="Loke S."/>
            <person name="Croft L."/>
            <person name="Tan J.B.L."/>
        </authorList>
    </citation>
    <scope>NUCLEOTIDE SEQUENCE</scope>
    <source>
        <strain evidence="3">Mgbs1</strain>
    </source>
</reference>
<evidence type="ECO:0000313" key="3">
    <source>
        <dbReference type="EMBL" id="NSL90360.1"/>
    </source>
</evidence>
<dbReference type="OrthoDB" id="9812409at2"/>
<evidence type="ECO:0000256" key="1">
    <source>
        <dbReference type="SAM" id="Phobius"/>
    </source>
</evidence>
<keyword evidence="2" id="KW-0732">Signal</keyword>
<keyword evidence="4" id="KW-1185">Reference proteome</keyword>